<sequence>MINSLYNSCGDRNNILAIIWIRPYIYHAITSLRPICSIRRCTTIRFYIGEEFDTTLARWQMTNIRFDLRNSASIYITRCFTANSTGILHLFIQIGRLNSMKRPVQPALTRIIILIISDHK</sequence>
<organism evidence="1 2">
    <name type="scientific">Candidatus Entotheonella gemina</name>
    <dbReference type="NCBI Taxonomy" id="1429439"/>
    <lineage>
        <taxon>Bacteria</taxon>
        <taxon>Pseudomonadati</taxon>
        <taxon>Nitrospinota/Tectimicrobiota group</taxon>
        <taxon>Candidatus Tectimicrobiota</taxon>
        <taxon>Candidatus Entotheonellia</taxon>
        <taxon>Candidatus Entotheonellales</taxon>
        <taxon>Candidatus Entotheonellaceae</taxon>
        <taxon>Candidatus Entotheonella</taxon>
    </lineage>
</organism>
<dbReference type="HOGENOM" id="CLU_2045402_0_0_7"/>
<dbReference type="AlphaFoldDB" id="W4M802"/>
<dbReference type="Proteomes" id="UP000019140">
    <property type="component" value="Unassembled WGS sequence"/>
</dbReference>
<accession>W4M802</accession>
<reference evidence="1 2" key="1">
    <citation type="journal article" date="2014" name="Nature">
        <title>An environmental bacterial taxon with a large and distinct metabolic repertoire.</title>
        <authorList>
            <person name="Wilson M.C."/>
            <person name="Mori T."/>
            <person name="Ruckert C."/>
            <person name="Uria A.R."/>
            <person name="Helf M.J."/>
            <person name="Takada K."/>
            <person name="Gernert C."/>
            <person name="Steffens U.A."/>
            <person name="Heycke N."/>
            <person name="Schmitt S."/>
            <person name="Rinke C."/>
            <person name="Helfrich E.J."/>
            <person name="Brachmann A.O."/>
            <person name="Gurgui C."/>
            <person name="Wakimoto T."/>
            <person name="Kracht M."/>
            <person name="Crusemann M."/>
            <person name="Hentschel U."/>
            <person name="Abe I."/>
            <person name="Matsunaga S."/>
            <person name="Kalinowski J."/>
            <person name="Takeyama H."/>
            <person name="Piel J."/>
        </authorList>
    </citation>
    <scope>NUCLEOTIDE SEQUENCE [LARGE SCALE GENOMIC DNA]</scope>
    <source>
        <strain evidence="2">TSY2</strain>
    </source>
</reference>
<evidence type="ECO:0000313" key="2">
    <source>
        <dbReference type="Proteomes" id="UP000019140"/>
    </source>
</evidence>
<gene>
    <name evidence="1" type="ORF">ETSY2_16780</name>
</gene>
<comment type="caution">
    <text evidence="1">The sequence shown here is derived from an EMBL/GenBank/DDBJ whole genome shotgun (WGS) entry which is preliminary data.</text>
</comment>
<dbReference type="EMBL" id="AZHX01000682">
    <property type="protein sequence ID" value="ETX06494.1"/>
    <property type="molecule type" value="Genomic_DNA"/>
</dbReference>
<proteinExistence type="predicted"/>
<keyword evidence="2" id="KW-1185">Reference proteome</keyword>
<evidence type="ECO:0000313" key="1">
    <source>
        <dbReference type="EMBL" id="ETX06494.1"/>
    </source>
</evidence>
<protein>
    <submittedName>
        <fullName evidence="1">Uncharacterized protein</fullName>
    </submittedName>
</protein>
<name>W4M802_9BACT</name>